<dbReference type="EMBL" id="CM017326">
    <property type="protein sequence ID" value="KAE8076289.1"/>
    <property type="molecule type" value="Genomic_DNA"/>
</dbReference>
<dbReference type="SMART" id="SM00184">
    <property type="entry name" value="RING"/>
    <property type="match status" value="1"/>
</dbReference>
<evidence type="ECO:0000256" key="1">
    <source>
        <dbReference type="ARBA" id="ARBA00022723"/>
    </source>
</evidence>
<evidence type="ECO:0000313" key="6">
    <source>
        <dbReference type="EMBL" id="KAE8076289.1"/>
    </source>
</evidence>
<reference evidence="6 7" key="1">
    <citation type="submission" date="2019-06" db="EMBL/GenBank/DDBJ databases">
        <title>A chromosomal-level reference genome of Carpinus fangiana (Coryloideae, Betulaceae).</title>
        <authorList>
            <person name="Yang X."/>
            <person name="Wang Z."/>
            <person name="Zhang L."/>
            <person name="Hao G."/>
            <person name="Liu J."/>
            <person name="Yang Y."/>
        </authorList>
    </citation>
    <scope>NUCLEOTIDE SEQUENCE [LARGE SCALE GENOMIC DNA]</scope>
    <source>
        <strain evidence="6">Cfa_2016G</strain>
        <tissue evidence="6">Leaf</tissue>
    </source>
</reference>
<keyword evidence="3" id="KW-0862">Zinc</keyword>
<dbReference type="AlphaFoldDB" id="A0A5N6RBV6"/>
<evidence type="ECO:0000256" key="4">
    <source>
        <dbReference type="PROSITE-ProRule" id="PRU00175"/>
    </source>
</evidence>
<dbReference type="GO" id="GO:0032183">
    <property type="term" value="F:SUMO binding"/>
    <property type="evidence" value="ECO:0007669"/>
    <property type="project" value="TreeGrafter"/>
</dbReference>
<dbReference type="InterPro" id="IPR001841">
    <property type="entry name" value="Znf_RING"/>
</dbReference>
<dbReference type="GO" id="GO:0006511">
    <property type="term" value="P:ubiquitin-dependent protein catabolic process"/>
    <property type="evidence" value="ECO:0007669"/>
    <property type="project" value="TreeGrafter"/>
</dbReference>
<dbReference type="InterPro" id="IPR013083">
    <property type="entry name" value="Znf_RING/FYVE/PHD"/>
</dbReference>
<dbReference type="InterPro" id="IPR017907">
    <property type="entry name" value="Znf_RING_CS"/>
</dbReference>
<dbReference type="GO" id="GO:0033768">
    <property type="term" value="C:SUMO-targeted ubiquitin ligase complex"/>
    <property type="evidence" value="ECO:0007669"/>
    <property type="project" value="TreeGrafter"/>
</dbReference>
<name>A0A5N6RBV6_9ROSI</name>
<accession>A0A5N6RBV6</accession>
<dbReference type="GO" id="GO:0008270">
    <property type="term" value="F:zinc ion binding"/>
    <property type="evidence" value="ECO:0007669"/>
    <property type="project" value="UniProtKB-KW"/>
</dbReference>
<dbReference type="InterPro" id="IPR049627">
    <property type="entry name" value="SLX8"/>
</dbReference>
<dbReference type="GO" id="GO:0061630">
    <property type="term" value="F:ubiquitin protein ligase activity"/>
    <property type="evidence" value="ECO:0007669"/>
    <property type="project" value="InterPro"/>
</dbReference>
<feature type="domain" description="RING-type" evidence="5">
    <location>
        <begin position="163"/>
        <end position="201"/>
    </location>
</feature>
<sequence length="218" mass="24833">MSLNGSSECPEGTRDSERRRMVLDLDLNYPPPDENTAALIDLQDVRPWENEHSQREALLNAEFIDEEVVVISPRKFAEAKNNSQRNRSQRSCGVVDRLHEPAEACSHVSELAALSHIKHRTSRGKAVVNWELYMNTEVTDKIKKSNVSVLHSEPQHERPIFSCAICMGQLIEETSTKCGHIFCKKCIEVAIATQHKCPTCRHKLRKRDIFRVYLPTAS</sequence>
<keyword evidence="1" id="KW-0479">Metal-binding</keyword>
<keyword evidence="7" id="KW-1185">Reference proteome</keyword>
<proteinExistence type="predicted"/>
<protein>
    <recommendedName>
        <fullName evidence="5">RING-type domain-containing protein</fullName>
    </recommendedName>
</protein>
<dbReference type="PROSITE" id="PS50089">
    <property type="entry name" value="ZF_RING_2"/>
    <property type="match status" value="1"/>
</dbReference>
<dbReference type="Proteomes" id="UP000327013">
    <property type="component" value="Chromosome 6"/>
</dbReference>
<organism evidence="6 7">
    <name type="scientific">Carpinus fangiana</name>
    <dbReference type="NCBI Taxonomy" id="176857"/>
    <lineage>
        <taxon>Eukaryota</taxon>
        <taxon>Viridiplantae</taxon>
        <taxon>Streptophyta</taxon>
        <taxon>Embryophyta</taxon>
        <taxon>Tracheophyta</taxon>
        <taxon>Spermatophyta</taxon>
        <taxon>Magnoliopsida</taxon>
        <taxon>eudicotyledons</taxon>
        <taxon>Gunneridae</taxon>
        <taxon>Pentapetalae</taxon>
        <taxon>rosids</taxon>
        <taxon>fabids</taxon>
        <taxon>Fagales</taxon>
        <taxon>Betulaceae</taxon>
        <taxon>Carpinus</taxon>
    </lineage>
</organism>
<dbReference type="Gene3D" id="3.30.40.10">
    <property type="entry name" value="Zinc/RING finger domain, C3HC4 (zinc finger)"/>
    <property type="match status" value="1"/>
</dbReference>
<gene>
    <name evidence="6" type="ORF">FH972_014951</name>
</gene>
<dbReference type="OrthoDB" id="6105938at2759"/>
<dbReference type="PROSITE" id="PS00518">
    <property type="entry name" value="ZF_RING_1"/>
    <property type="match status" value="1"/>
</dbReference>
<dbReference type="SUPFAM" id="SSF57850">
    <property type="entry name" value="RING/U-box"/>
    <property type="match status" value="1"/>
</dbReference>
<evidence type="ECO:0000259" key="5">
    <source>
        <dbReference type="PROSITE" id="PS50089"/>
    </source>
</evidence>
<evidence type="ECO:0000313" key="7">
    <source>
        <dbReference type="Proteomes" id="UP000327013"/>
    </source>
</evidence>
<evidence type="ECO:0000256" key="3">
    <source>
        <dbReference type="ARBA" id="ARBA00022833"/>
    </source>
</evidence>
<evidence type="ECO:0000256" key="2">
    <source>
        <dbReference type="ARBA" id="ARBA00022771"/>
    </source>
</evidence>
<dbReference type="PANTHER" id="PTHR47094:SF18">
    <property type="entry name" value="RING-TYPE DOMAIN-CONTAINING PROTEIN"/>
    <property type="match status" value="1"/>
</dbReference>
<dbReference type="GO" id="GO:0140082">
    <property type="term" value="F:SUMO-ubiquitin ligase activity"/>
    <property type="evidence" value="ECO:0007669"/>
    <property type="project" value="TreeGrafter"/>
</dbReference>
<keyword evidence="2 4" id="KW-0863">Zinc-finger</keyword>
<dbReference type="Pfam" id="PF13923">
    <property type="entry name" value="zf-C3HC4_2"/>
    <property type="match status" value="1"/>
</dbReference>
<dbReference type="PANTHER" id="PTHR47094">
    <property type="entry name" value="ELFLESS, ISOFORM B"/>
    <property type="match status" value="1"/>
</dbReference>